<sequence length="104" mass="12104">MGKRKNQATEESQINLDDTLNETDVNEGLEIGPSKKRTNTHKSAFKTTPKQPRREWQPDEEVRFWEAIHAQIKWGDVSERLGTRNGDGCKKHWEAFLRKVKKEG</sequence>
<dbReference type="PROSITE" id="PS51294">
    <property type="entry name" value="HTH_MYB"/>
    <property type="match status" value="1"/>
</dbReference>
<name>A0AAD5X5U4_9FUNG</name>
<keyword evidence="5" id="KW-1185">Reference proteome</keyword>
<evidence type="ECO:0000313" key="4">
    <source>
        <dbReference type="EMBL" id="KAJ3051431.1"/>
    </source>
</evidence>
<evidence type="ECO:0000259" key="3">
    <source>
        <dbReference type="PROSITE" id="PS51294"/>
    </source>
</evidence>
<dbReference type="SUPFAM" id="SSF46689">
    <property type="entry name" value="Homeodomain-like"/>
    <property type="match status" value="1"/>
</dbReference>
<dbReference type="EMBL" id="JADGJD010000397">
    <property type="protein sequence ID" value="KAJ3051431.1"/>
    <property type="molecule type" value="Genomic_DNA"/>
</dbReference>
<protein>
    <recommendedName>
        <fullName evidence="6">Myb-like domain-containing protein</fullName>
    </recommendedName>
</protein>
<feature type="compositionally biased region" description="Polar residues" evidence="1">
    <location>
        <begin position="9"/>
        <end position="18"/>
    </location>
</feature>
<organism evidence="4 5">
    <name type="scientific">Rhizophlyctis rosea</name>
    <dbReference type="NCBI Taxonomy" id="64517"/>
    <lineage>
        <taxon>Eukaryota</taxon>
        <taxon>Fungi</taxon>
        <taxon>Fungi incertae sedis</taxon>
        <taxon>Chytridiomycota</taxon>
        <taxon>Chytridiomycota incertae sedis</taxon>
        <taxon>Chytridiomycetes</taxon>
        <taxon>Rhizophlyctidales</taxon>
        <taxon>Rhizophlyctidaceae</taxon>
        <taxon>Rhizophlyctis</taxon>
    </lineage>
</organism>
<feature type="region of interest" description="Disordered" evidence="1">
    <location>
        <begin position="1"/>
        <end position="57"/>
    </location>
</feature>
<dbReference type="InterPro" id="IPR009057">
    <property type="entry name" value="Homeodomain-like_sf"/>
</dbReference>
<gene>
    <name evidence="4" type="ORF">HK097_007551</name>
</gene>
<feature type="domain" description="Myb-like" evidence="2">
    <location>
        <begin position="48"/>
        <end position="97"/>
    </location>
</feature>
<reference evidence="4" key="1">
    <citation type="submission" date="2020-05" db="EMBL/GenBank/DDBJ databases">
        <title>Phylogenomic resolution of chytrid fungi.</title>
        <authorList>
            <person name="Stajich J.E."/>
            <person name="Amses K."/>
            <person name="Simmons R."/>
            <person name="Seto K."/>
            <person name="Myers J."/>
            <person name="Bonds A."/>
            <person name="Quandt C.A."/>
            <person name="Barry K."/>
            <person name="Liu P."/>
            <person name="Grigoriev I."/>
            <person name="Longcore J.E."/>
            <person name="James T.Y."/>
        </authorList>
    </citation>
    <scope>NUCLEOTIDE SEQUENCE</scope>
    <source>
        <strain evidence="4">JEL0318</strain>
    </source>
</reference>
<comment type="caution">
    <text evidence="4">The sequence shown here is derived from an EMBL/GenBank/DDBJ whole genome shotgun (WGS) entry which is preliminary data.</text>
</comment>
<feature type="compositionally biased region" description="Basic residues" evidence="1">
    <location>
        <begin position="34"/>
        <end position="44"/>
    </location>
</feature>
<dbReference type="InterPro" id="IPR017930">
    <property type="entry name" value="Myb_dom"/>
</dbReference>
<dbReference type="Gene3D" id="1.10.10.60">
    <property type="entry name" value="Homeodomain-like"/>
    <property type="match status" value="1"/>
</dbReference>
<feature type="domain" description="HTH myb-type" evidence="3">
    <location>
        <begin position="48"/>
        <end position="101"/>
    </location>
</feature>
<evidence type="ECO:0000259" key="2">
    <source>
        <dbReference type="PROSITE" id="PS50090"/>
    </source>
</evidence>
<dbReference type="AlphaFoldDB" id="A0AAD5X5U4"/>
<proteinExistence type="predicted"/>
<evidence type="ECO:0008006" key="6">
    <source>
        <dbReference type="Google" id="ProtNLM"/>
    </source>
</evidence>
<accession>A0AAD5X5U4</accession>
<evidence type="ECO:0000313" key="5">
    <source>
        <dbReference type="Proteomes" id="UP001212841"/>
    </source>
</evidence>
<dbReference type="InterPro" id="IPR001005">
    <property type="entry name" value="SANT/Myb"/>
</dbReference>
<dbReference type="PROSITE" id="PS50090">
    <property type="entry name" value="MYB_LIKE"/>
    <property type="match status" value="1"/>
</dbReference>
<dbReference type="Proteomes" id="UP001212841">
    <property type="component" value="Unassembled WGS sequence"/>
</dbReference>
<evidence type="ECO:0000256" key="1">
    <source>
        <dbReference type="SAM" id="MobiDB-lite"/>
    </source>
</evidence>